<keyword evidence="2" id="KW-1185">Reference proteome</keyword>
<name>A0ACB8E2G1_DERSI</name>
<evidence type="ECO:0000313" key="2">
    <source>
        <dbReference type="Proteomes" id="UP000821865"/>
    </source>
</evidence>
<evidence type="ECO:0000313" key="1">
    <source>
        <dbReference type="EMBL" id="KAH7980925.1"/>
    </source>
</evidence>
<reference evidence="1" key="1">
    <citation type="submission" date="2020-05" db="EMBL/GenBank/DDBJ databases">
        <title>Large-scale comparative analyses of tick genomes elucidate their genetic diversity and vector capacities.</title>
        <authorList>
            <person name="Jia N."/>
            <person name="Wang J."/>
            <person name="Shi W."/>
            <person name="Du L."/>
            <person name="Sun Y."/>
            <person name="Zhan W."/>
            <person name="Jiang J."/>
            <person name="Wang Q."/>
            <person name="Zhang B."/>
            <person name="Ji P."/>
            <person name="Sakyi L.B."/>
            <person name="Cui X."/>
            <person name="Yuan T."/>
            <person name="Jiang B."/>
            <person name="Yang W."/>
            <person name="Lam T.T.-Y."/>
            <person name="Chang Q."/>
            <person name="Ding S."/>
            <person name="Wang X."/>
            <person name="Zhu J."/>
            <person name="Ruan X."/>
            <person name="Zhao L."/>
            <person name="Wei J."/>
            <person name="Que T."/>
            <person name="Du C."/>
            <person name="Cheng J."/>
            <person name="Dai P."/>
            <person name="Han X."/>
            <person name="Huang E."/>
            <person name="Gao Y."/>
            <person name="Liu J."/>
            <person name="Shao H."/>
            <person name="Ye R."/>
            <person name="Li L."/>
            <person name="Wei W."/>
            <person name="Wang X."/>
            <person name="Wang C."/>
            <person name="Yang T."/>
            <person name="Huo Q."/>
            <person name="Li W."/>
            <person name="Guo W."/>
            <person name="Chen H."/>
            <person name="Zhou L."/>
            <person name="Ni X."/>
            <person name="Tian J."/>
            <person name="Zhou Y."/>
            <person name="Sheng Y."/>
            <person name="Liu T."/>
            <person name="Pan Y."/>
            <person name="Xia L."/>
            <person name="Li J."/>
            <person name="Zhao F."/>
            <person name="Cao W."/>
        </authorList>
    </citation>
    <scope>NUCLEOTIDE SEQUENCE</scope>
    <source>
        <strain evidence="1">Dsil-2018</strain>
    </source>
</reference>
<dbReference type="Proteomes" id="UP000821865">
    <property type="component" value="Chromosome 1"/>
</dbReference>
<sequence>MRNTNWDIEPVSQQSVSEAHTWKKEKRFIPSFHGSLASSSLTPRSSFKCCWGYLRARRRPFARFADSPDKRETGFLSPSTRWSPRPRHPHRHRRKRVQTRHGCCISAAVAHVAYTQESQIDTCKRLSRSESVMETRKPVPFHKKAFRGFADHFKEQADMLLNSLDSSKQRMLPGELCMSKSSSNNLLNSAEG</sequence>
<protein>
    <submittedName>
        <fullName evidence="1">Uncharacterized protein</fullName>
    </submittedName>
</protein>
<comment type="caution">
    <text evidence="1">The sequence shown here is derived from an EMBL/GenBank/DDBJ whole genome shotgun (WGS) entry which is preliminary data.</text>
</comment>
<accession>A0ACB8E2G1</accession>
<dbReference type="EMBL" id="CM023470">
    <property type="protein sequence ID" value="KAH7980925.1"/>
    <property type="molecule type" value="Genomic_DNA"/>
</dbReference>
<organism evidence="1 2">
    <name type="scientific">Dermacentor silvarum</name>
    <name type="common">Tick</name>
    <dbReference type="NCBI Taxonomy" id="543639"/>
    <lineage>
        <taxon>Eukaryota</taxon>
        <taxon>Metazoa</taxon>
        <taxon>Ecdysozoa</taxon>
        <taxon>Arthropoda</taxon>
        <taxon>Chelicerata</taxon>
        <taxon>Arachnida</taxon>
        <taxon>Acari</taxon>
        <taxon>Parasitiformes</taxon>
        <taxon>Ixodida</taxon>
        <taxon>Ixodoidea</taxon>
        <taxon>Ixodidae</taxon>
        <taxon>Rhipicephalinae</taxon>
        <taxon>Dermacentor</taxon>
    </lineage>
</organism>
<proteinExistence type="predicted"/>
<gene>
    <name evidence="1" type="ORF">HPB49_020284</name>
</gene>